<dbReference type="EMBL" id="LJZR01000005">
    <property type="protein sequence ID" value="KPQ36580.1"/>
    <property type="molecule type" value="Genomic_DNA"/>
</dbReference>
<dbReference type="GO" id="GO:0044550">
    <property type="term" value="P:secondary metabolite biosynthetic process"/>
    <property type="evidence" value="ECO:0007669"/>
    <property type="project" value="TreeGrafter"/>
</dbReference>
<dbReference type="GO" id="GO:0003824">
    <property type="term" value="F:catalytic activity"/>
    <property type="evidence" value="ECO:0007669"/>
    <property type="project" value="InterPro"/>
</dbReference>
<evidence type="ECO:0000256" key="2">
    <source>
        <dbReference type="ARBA" id="ARBA00006432"/>
    </source>
</evidence>
<evidence type="ECO:0000313" key="6">
    <source>
        <dbReference type="EMBL" id="KPQ36580.1"/>
    </source>
</evidence>
<dbReference type="PROSITE" id="PS50075">
    <property type="entry name" value="CARRIER"/>
    <property type="match status" value="1"/>
</dbReference>
<dbReference type="InterPro" id="IPR020806">
    <property type="entry name" value="PKS_PP-bd"/>
</dbReference>
<dbReference type="SUPFAM" id="SSF47336">
    <property type="entry name" value="ACP-like"/>
    <property type="match status" value="1"/>
</dbReference>
<dbReference type="Pfam" id="PF00501">
    <property type="entry name" value="AMP-binding"/>
    <property type="match status" value="1"/>
</dbReference>
<feature type="domain" description="Carrier" evidence="5">
    <location>
        <begin position="1100"/>
        <end position="1175"/>
    </location>
</feature>
<dbReference type="SMART" id="SM00823">
    <property type="entry name" value="PKS_PP"/>
    <property type="match status" value="1"/>
</dbReference>
<dbReference type="InterPro" id="IPR044894">
    <property type="entry name" value="TubC_N_sf"/>
</dbReference>
<dbReference type="Gene3D" id="3.30.559.30">
    <property type="entry name" value="Nonribosomal peptide synthetase, condensation domain"/>
    <property type="match status" value="1"/>
</dbReference>
<dbReference type="PATRIC" id="fig|1666911.3.peg.3259"/>
<dbReference type="PROSITE" id="PS00455">
    <property type="entry name" value="AMP_BINDING"/>
    <property type="match status" value="1"/>
</dbReference>
<proteinExistence type="inferred from homology"/>
<name>A0A0P8DIJ5_9CYAN</name>
<dbReference type="InterPro" id="IPR009081">
    <property type="entry name" value="PP-bd_ACP"/>
</dbReference>
<dbReference type="InterPro" id="IPR029058">
    <property type="entry name" value="AB_hydrolase_fold"/>
</dbReference>
<dbReference type="FunFam" id="3.30.300.30:FF:000010">
    <property type="entry name" value="Enterobactin synthetase component F"/>
    <property type="match status" value="1"/>
</dbReference>
<dbReference type="InterPro" id="IPR006162">
    <property type="entry name" value="Ppantetheine_attach_site"/>
</dbReference>
<dbReference type="SUPFAM" id="SSF56801">
    <property type="entry name" value="Acetyl-CoA synthetase-like"/>
    <property type="match status" value="1"/>
</dbReference>
<evidence type="ECO:0000256" key="1">
    <source>
        <dbReference type="ARBA" id="ARBA00001957"/>
    </source>
</evidence>
<dbReference type="PROSITE" id="PS00012">
    <property type="entry name" value="PHOSPHOPANTETHEINE"/>
    <property type="match status" value="1"/>
</dbReference>
<dbReference type="GO" id="GO:0043041">
    <property type="term" value="P:amino acid activation for nonribosomal peptide biosynthetic process"/>
    <property type="evidence" value="ECO:0007669"/>
    <property type="project" value="TreeGrafter"/>
</dbReference>
<dbReference type="Gene3D" id="3.30.300.30">
    <property type="match status" value="1"/>
</dbReference>
<protein>
    <submittedName>
        <fullName evidence="6">Non-ribosomal peptide synthetase module</fullName>
    </submittedName>
</protein>
<dbReference type="Gene3D" id="1.10.10.1830">
    <property type="entry name" value="Non-ribosomal peptide synthase, adenylation domain"/>
    <property type="match status" value="1"/>
</dbReference>
<dbReference type="CDD" id="cd19531">
    <property type="entry name" value="LCL_NRPS-like"/>
    <property type="match status" value="1"/>
</dbReference>
<dbReference type="SUPFAM" id="SSF52777">
    <property type="entry name" value="CoA-dependent acyltransferases"/>
    <property type="match status" value="2"/>
</dbReference>
<dbReference type="InterPro" id="IPR000873">
    <property type="entry name" value="AMP-dep_synth/lig_dom"/>
</dbReference>
<keyword evidence="4" id="KW-0597">Phosphoprotein</keyword>
<dbReference type="Pfam" id="PF18563">
    <property type="entry name" value="TubC_N"/>
    <property type="match status" value="1"/>
</dbReference>
<dbReference type="Pfam" id="PF13193">
    <property type="entry name" value="AMP-binding_C"/>
    <property type="match status" value="1"/>
</dbReference>
<dbReference type="PANTHER" id="PTHR45527:SF1">
    <property type="entry name" value="FATTY ACID SYNTHASE"/>
    <property type="match status" value="1"/>
</dbReference>
<dbReference type="Pfam" id="PF00668">
    <property type="entry name" value="Condensation"/>
    <property type="match status" value="1"/>
</dbReference>
<dbReference type="Gene3D" id="3.40.50.980">
    <property type="match status" value="2"/>
</dbReference>
<dbReference type="Gene3D" id="2.30.38.10">
    <property type="entry name" value="Luciferase, Domain 3"/>
    <property type="match status" value="1"/>
</dbReference>
<dbReference type="FunFam" id="3.40.50.980:FF:000001">
    <property type="entry name" value="Non-ribosomal peptide synthetase"/>
    <property type="match status" value="1"/>
</dbReference>
<dbReference type="Gene3D" id="3.30.559.10">
    <property type="entry name" value="Chloramphenicol acetyltransferase-like domain"/>
    <property type="match status" value="1"/>
</dbReference>
<dbReference type="STRING" id="1666911.HLUCCA11_05290"/>
<organism evidence="6 7">
    <name type="scientific">Phormidesmis priestleyi Ana</name>
    <dbReference type="NCBI Taxonomy" id="1666911"/>
    <lineage>
        <taxon>Bacteria</taxon>
        <taxon>Bacillati</taxon>
        <taxon>Cyanobacteriota</taxon>
        <taxon>Cyanophyceae</taxon>
        <taxon>Leptolyngbyales</taxon>
        <taxon>Leptolyngbyaceae</taxon>
        <taxon>Phormidesmis</taxon>
    </lineage>
</organism>
<comment type="cofactor">
    <cofactor evidence="1">
        <name>pantetheine 4'-phosphate</name>
        <dbReference type="ChEBI" id="CHEBI:47942"/>
    </cofactor>
</comment>
<dbReference type="Proteomes" id="UP000050465">
    <property type="component" value="Unassembled WGS sequence"/>
</dbReference>
<dbReference type="InterPro" id="IPR041464">
    <property type="entry name" value="TubC_N"/>
</dbReference>
<dbReference type="AlphaFoldDB" id="A0A0P8DIJ5"/>
<sequence length="1195" mass="132662">MISSDTASTTKPIATFLAELSRQNIKLWMEGDRLRCSGPDAILTPELSAQLKARKTEIVSFLQQTRSAQAAPAITPVPRDQTIPLSFAQQRLWFLHQMQPESAVYNLPMAIRVEGFLAEAAFIQSLNEIVRRHEILRTRFVTEELSPEELSTERLSPDPAQAAQGQPVQVIAEAAPLNIEQVDLQNHPSPEEAVKQAAVYAAKQPFNLSQDQLLRVTLLKIKEDSAVVLFTIHHIIADGWSQEILIQELAVLYRAALMGQAAALPALPVQYADFSVWQQNWLQGEVLNAQLEYWRTQLDAHQSVLQLPTDYPRSRVQTYSGAVAQFSLPKDLSKQLRSLGQQQSATLFMTLLAAFKVLLYRYTGQVDVVVGTPIANRHRAEVEGLIGLFVNTLVLRSQISPQSSFKRLIDQIKTTTWAAYDHQDLPFEKLVEALQPERDLSYSPLFQVKFRLENLPQKTLNLPGLTFQRLPQAVTTAKLDLSVDLYETDEGIVGGFEYNSDLFKPETIQRMVNHFKALLSSIVASPDEPIAELPMLTAAEQQQQLIDWNNTDQPYRQDCCFHHLFEEQVVQHPDAIALLFDNAANSTRDSTTILQTLTYTELNQRSNQLAHHLQALGVGPEIIVGICVVRSPEMIIALLAILKAGGAYLPLDPTYPAERLTYMLQDAQVPILLTQSHLPLTLAPNTRRINLDTDWPREQPTRNPISTVAPDNLAYLIYTSGSTGQPKGVLVPHSGLVNLTADKIRVCDVQPGDCILQFFSFSFDASIPEIVMALASGSKLLLAPSTTLLPGPDLSRFIWRHHVTHLTITPSALTSVPYRDFPHLRMVLVGGEAPAPSLIKTWSQNRLFINAYGPTETTVNASMVPCGNGQPLEPTLIPSANKQLYILDENLQLLPVGVVGELHIGGVGIARGYLNRPDLTAERFIPNPFLAVKSLEGKTQTLQTLEGGRDMHSSCIAHHSVCLYKTGDLAMYLPGGRIKLLGRIDTQTKIRGFRIELGEVERILQSHPQIKTTLVTVREDQPGDKKLVAYGVPKNNRGDKASGHKATPAEVRQFVAETLPQYMVPSVFMWLPALPLTPNGKVDTQSLPTPVAVSAEPLVSPRSETEKSLANIFSQVLSQETIGIYNDFFELGGHSLLATQLVAQLLNVFDVEITVIDLFEAPTVAALAQRIEQKQRLTQMQAPLRSNEEREEVDL</sequence>
<accession>A0A0P8DIJ5</accession>
<dbReference type="NCBIfam" id="TIGR01733">
    <property type="entry name" value="AA-adenyl-dom"/>
    <property type="match status" value="1"/>
</dbReference>
<evidence type="ECO:0000259" key="5">
    <source>
        <dbReference type="PROSITE" id="PS50075"/>
    </source>
</evidence>
<reference evidence="6 7" key="1">
    <citation type="submission" date="2015-09" db="EMBL/GenBank/DDBJ databases">
        <title>Identification and resolution of microdiversity through metagenomic sequencing of parallel consortia.</title>
        <authorList>
            <person name="Nelson W.C."/>
            <person name="Romine M.F."/>
            <person name="Lindemann S.R."/>
        </authorList>
    </citation>
    <scope>NUCLEOTIDE SEQUENCE [LARGE SCALE GENOMIC DNA]</scope>
    <source>
        <strain evidence="6">Ana</strain>
    </source>
</reference>
<dbReference type="GO" id="GO:0031177">
    <property type="term" value="F:phosphopantetheine binding"/>
    <property type="evidence" value="ECO:0007669"/>
    <property type="project" value="InterPro"/>
</dbReference>
<gene>
    <name evidence="6" type="ORF">HLUCCA11_05290</name>
</gene>
<dbReference type="PANTHER" id="PTHR45527">
    <property type="entry name" value="NONRIBOSOMAL PEPTIDE SYNTHETASE"/>
    <property type="match status" value="1"/>
</dbReference>
<dbReference type="Pfam" id="PF00550">
    <property type="entry name" value="PP-binding"/>
    <property type="match status" value="1"/>
</dbReference>
<dbReference type="InterPro" id="IPR023213">
    <property type="entry name" value="CAT-like_dom_sf"/>
</dbReference>
<dbReference type="CDD" id="cd17652">
    <property type="entry name" value="A_NRPS_CmdD_like"/>
    <property type="match status" value="1"/>
</dbReference>
<dbReference type="Gene3D" id="3.40.50.1820">
    <property type="entry name" value="alpha/beta hydrolase"/>
    <property type="match status" value="1"/>
</dbReference>
<comment type="caution">
    <text evidence="6">The sequence shown here is derived from an EMBL/GenBank/DDBJ whole genome shotgun (WGS) entry which is preliminary data.</text>
</comment>
<dbReference type="GO" id="GO:0005737">
    <property type="term" value="C:cytoplasm"/>
    <property type="evidence" value="ECO:0007669"/>
    <property type="project" value="TreeGrafter"/>
</dbReference>
<keyword evidence="3" id="KW-0596">Phosphopantetheine</keyword>
<dbReference type="InterPro" id="IPR010071">
    <property type="entry name" value="AA_adenyl_dom"/>
</dbReference>
<dbReference type="GO" id="GO:0008610">
    <property type="term" value="P:lipid biosynthetic process"/>
    <property type="evidence" value="ECO:0007669"/>
    <property type="project" value="UniProtKB-ARBA"/>
</dbReference>
<dbReference type="InterPro" id="IPR020845">
    <property type="entry name" value="AMP-binding_CS"/>
</dbReference>
<dbReference type="InterPro" id="IPR036736">
    <property type="entry name" value="ACP-like_sf"/>
</dbReference>
<dbReference type="InterPro" id="IPR001242">
    <property type="entry name" value="Condensation_dom"/>
</dbReference>
<comment type="similarity">
    <text evidence="2">Belongs to the ATP-dependent AMP-binding enzyme family.</text>
</comment>
<evidence type="ECO:0000256" key="3">
    <source>
        <dbReference type="ARBA" id="ARBA00022450"/>
    </source>
</evidence>
<dbReference type="InterPro" id="IPR025110">
    <property type="entry name" value="AMP-bd_C"/>
</dbReference>
<evidence type="ECO:0000313" key="7">
    <source>
        <dbReference type="Proteomes" id="UP000050465"/>
    </source>
</evidence>
<evidence type="ECO:0000256" key="4">
    <source>
        <dbReference type="ARBA" id="ARBA00022553"/>
    </source>
</evidence>
<dbReference type="InterPro" id="IPR045851">
    <property type="entry name" value="AMP-bd_C_sf"/>
</dbReference>
<dbReference type="FunFam" id="1.10.1200.10:FF:000005">
    <property type="entry name" value="Nonribosomal peptide synthetase 1"/>
    <property type="match status" value="1"/>
</dbReference>